<keyword evidence="4" id="KW-0963">Cytoplasm</keyword>
<evidence type="ECO:0000256" key="1">
    <source>
        <dbReference type="ARBA" id="ARBA00002724"/>
    </source>
</evidence>
<dbReference type="Proteomes" id="UP000031366">
    <property type="component" value="Unassembled WGS sequence"/>
</dbReference>
<dbReference type="InterPro" id="IPR049560">
    <property type="entry name" value="MeTrfase_RsmB-F_NOP2_cat"/>
</dbReference>
<dbReference type="EMBL" id="AYSO01000014">
    <property type="protein sequence ID" value="KIE47395.1"/>
    <property type="molecule type" value="Genomic_DNA"/>
</dbReference>
<comment type="similarity">
    <text evidence="13">Belongs to the class I-like SAM-binding methyltransferase superfamily. RsmB/NOP family.</text>
</comment>
<evidence type="ECO:0000256" key="7">
    <source>
        <dbReference type="ARBA" id="ARBA00022679"/>
    </source>
</evidence>
<dbReference type="FunFam" id="3.30.70.1170:FF:000003">
    <property type="entry name" value="16S rRNA (Cytosine(967)-C(5))-methyltransferase RsmB"/>
    <property type="match status" value="1"/>
</dbReference>
<feature type="binding site" evidence="13">
    <location>
        <begin position="258"/>
        <end position="264"/>
    </location>
    <ligand>
        <name>S-adenosyl-L-methionine</name>
        <dbReference type="ChEBI" id="CHEBI:59789"/>
    </ligand>
</feature>
<dbReference type="PANTHER" id="PTHR22807:SF53">
    <property type="entry name" value="RIBOSOMAL RNA SMALL SUBUNIT METHYLTRANSFERASE B-RELATED"/>
    <property type="match status" value="1"/>
</dbReference>
<feature type="binding site" evidence="13">
    <location>
        <position position="309"/>
    </location>
    <ligand>
        <name>S-adenosyl-L-methionine</name>
        <dbReference type="ChEBI" id="CHEBI:59789"/>
    </ligand>
</feature>
<dbReference type="EC" id="2.1.1.176" evidence="3"/>
<dbReference type="PANTHER" id="PTHR22807">
    <property type="entry name" value="NOP2 YEAST -RELATED NOL1/NOP2/FMU SUN DOMAIN-CONTAINING"/>
    <property type="match status" value="1"/>
</dbReference>
<dbReference type="NCBIfam" id="TIGR00563">
    <property type="entry name" value="rsmB"/>
    <property type="match status" value="1"/>
</dbReference>
<evidence type="ECO:0000256" key="8">
    <source>
        <dbReference type="ARBA" id="ARBA00022691"/>
    </source>
</evidence>
<evidence type="ECO:0000259" key="14">
    <source>
        <dbReference type="PROSITE" id="PS51686"/>
    </source>
</evidence>
<proteinExistence type="inferred from homology"/>
<dbReference type="FunFam" id="1.10.940.10:FF:000006">
    <property type="entry name" value="16S rRNA (Cytosine(967)-C(5))-methyltransferase RsmB"/>
    <property type="match status" value="1"/>
</dbReference>
<dbReference type="Pfam" id="PF22458">
    <property type="entry name" value="RsmF-B_ferredox"/>
    <property type="match status" value="1"/>
</dbReference>
<evidence type="ECO:0000256" key="10">
    <source>
        <dbReference type="ARBA" id="ARBA00030399"/>
    </source>
</evidence>
<dbReference type="InterPro" id="IPR006027">
    <property type="entry name" value="NusB_RsmB_TIM44"/>
</dbReference>
<dbReference type="SUPFAM" id="SSF53335">
    <property type="entry name" value="S-adenosyl-L-methionine-dependent methyltransferases"/>
    <property type="match status" value="1"/>
</dbReference>
<name>A0A0C1UJE6_9CLOT</name>
<dbReference type="STRING" id="29341.RSJ17_09040"/>
<reference evidence="15 16" key="1">
    <citation type="journal article" date="2015" name="Infect. Genet. Evol.">
        <title>Genomic sequences of six botulinum neurotoxin-producing strains representing three clostridial species illustrate the mobility and diversity of botulinum neurotoxin genes.</title>
        <authorList>
            <person name="Smith T.J."/>
            <person name="Hill K.K."/>
            <person name="Xie G."/>
            <person name="Foley B.T."/>
            <person name="Williamson C.H."/>
            <person name="Foster J.T."/>
            <person name="Johnson S.L."/>
            <person name="Chertkov O."/>
            <person name="Teshima H."/>
            <person name="Gibbons H.S."/>
            <person name="Johnsky L.A."/>
            <person name="Karavis M.A."/>
            <person name="Smith L.A."/>
        </authorList>
    </citation>
    <scope>NUCLEOTIDE SEQUENCE [LARGE SCALE GENOMIC DNA]</scope>
    <source>
        <strain evidence="15 16">CDC 2741</strain>
    </source>
</reference>
<dbReference type="InterPro" id="IPR054728">
    <property type="entry name" value="RsmB-like_ferredoxin"/>
</dbReference>
<dbReference type="GO" id="GO:0008649">
    <property type="term" value="F:rRNA methyltransferase activity"/>
    <property type="evidence" value="ECO:0007669"/>
    <property type="project" value="InterPro"/>
</dbReference>
<dbReference type="InterPro" id="IPR035926">
    <property type="entry name" value="NusB-like_sf"/>
</dbReference>
<comment type="subcellular location">
    <subcellularLocation>
        <location evidence="2">Cytoplasm</location>
    </subcellularLocation>
</comment>
<feature type="active site" description="Nucleophile" evidence="13">
    <location>
        <position position="380"/>
    </location>
</feature>
<protein>
    <recommendedName>
        <fullName evidence="3">16S rRNA (cytosine(967)-C(5))-methyltransferase</fullName>
        <ecNumber evidence="3">2.1.1.176</ecNumber>
    </recommendedName>
    <alternativeName>
        <fullName evidence="10">16S rRNA m5C967 methyltransferase</fullName>
    </alternativeName>
    <alternativeName>
        <fullName evidence="11">rRNA (cytosine-C(5)-)-methyltransferase RsmB</fullName>
    </alternativeName>
</protein>
<dbReference type="Gene3D" id="1.10.940.10">
    <property type="entry name" value="NusB-like"/>
    <property type="match status" value="1"/>
</dbReference>
<dbReference type="RefSeq" id="WP_039631499.1">
    <property type="nucleotide sequence ID" value="NZ_AYSO01000014.1"/>
</dbReference>
<evidence type="ECO:0000256" key="9">
    <source>
        <dbReference type="ARBA" id="ARBA00022884"/>
    </source>
</evidence>
<dbReference type="GO" id="GO:0005737">
    <property type="term" value="C:cytoplasm"/>
    <property type="evidence" value="ECO:0007669"/>
    <property type="project" value="UniProtKB-SubCell"/>
</dbReference>
<keyword evidence="5" id="KW-0698">rRNA processing</keyword>
<feature type="binding site" evidence="13">
    <location>
        <position position="282"/>
    </location>
    <ligand>
        <name>S-adenosyl-L-methionine</name>
        <dbReference type="ChEBI" id="CHEBI:59789"/>
    </ligand>
</feature>
<accession>A0A0C1UJE6</accession>
<dbReference type="SUPFAM" id="SSF48013">
    <property type="entry name" value="NusB-like"/>
    <property type="match status" value="1"/>
</dbReference>
<evidence type="ECO:0000313" key="16">
    <source>
        <dbReference type="Proteomes" id="UP000031366"/>
    </source>
</evidence>
<dbReference type="PROSITE" id="PS51686">
    <property type="entry name" value="SAM_MT_RSMB_NOP"/>
    <property type="match status" value="1"/>
</dbReference>
<dbReference type="GO" id="GO:0006355">
    <property type="term" value="P:regulation of DNA-templated transcription"/>
    <property type="evidence" value="ECO:0007669"/>
    <property type="project" value="InterPro"/>
</dbReference>
<dbReference type="NCBIfam" id="NF011494">
    <property type="entry name" value="PRK14902.1"/>
    <property type="match status" value="1"/>
</dbReference>
<dbReference type="InterPro" id="IPR001678">
    <property type="entry name" value="MeTrfase_RsmB-F_NOP2_dom"/>
</dbReference>
<evidence type="ECO:0000256" key="13">
    <source>
        <dbReference type="PROSITE-ProRule" id="PRU01023"/>
    </source>
</evidence>
<keyword evidence="6 13" id="KW-0489">Methyltransferase</keyword>
<dbReference type="GO" id="GO:0003723">
    <property type="term" value="F:RNA binding"/>
    <property type="evidence" value="ECO:0007669"/>
    <property type="project" value="UniProtKB-UniRule"/>
</dbReference>
<comment type="function">
    <text evidence="1">Specifically methylates the cytosine at position 967 (m5C967) of 16S rRNA.</text>
</comment>
<sequence length="442" mass="50415">MSNARKIATEIVSQVFTNKAYSNIVLGLELNNSNLSEVDKALVTEIVYGTIKYKYSIDKIIQNFTGKNFNKLENFVLNILRISIYQIKYLDKIPDFAVVNEAVNLTKKNVSVGASKLVNGVLRNYLRNLDKQYYNDNEIEKLAFHYSFPQWLIKHFISHYGIDNAENILKGLNERPAITLRVNSLKGDYEEVFEALEKNKYDIMEGYVCPEAIRVVNGRSIEANPLFKDGYVTVQDESAMLVAPSMDIEEDMTVLDLCSAPGGKTTHISEIMNNTGKVLAFDIHENKLSLILSNVQRLGIKNINCSTLDATIYTSELEDSGDRVLIDVPCSGLGIIRKKPEIKYTKTSKELKEIVKIQKEIMKNAAKYVKKDGVILYSTCTLNKEENENNIQWFLKNHPNFKLEPLFYGNVDNVIYSEEGYATILPNKYMDGFFIAKIRRIW</sequence>
<keyword evidence="8 13" id="KW-0949">S-adenosyl-L-methionine</keyword>
<evidence type="ECO:0000256" key="6">
    <source>
        <dbReference type="ARBA" id="ARBA00022603"/>
    </source>
</evidence>
<keyword evidence="16" id="KW-1185">Reference proteome</keyword>
<feature type="domain" description="SAM-dependent MTase RsmB/NOP-type" evidence="14">
    <location>
        <begin position="168"/>
        <end position="441"/>
    </location>
</feature>
<comment type="caution">
    <text evidence="15">The sequence shown here is derived from an EMBL/GenBank/DDBJ whole genome shotgun (WGS) entry which is preliminary data.</text>
</comment>
<dbReference type="OrthoDB" id="9810297at2"/>
<evidence type="ECO:0000256" key="12">
    <source>
        <dbReference type="ARBA" id="ARBA00047283"/>
    </source>
</evidence>
<dbReference type="PRINTS" id="PR02008">
    <property type="entry name" value="RCMTFAMILY"/>
</dbReference>
<evidence type="ECO:0000256" key="11">
    <source>
        <dbReference type="ARBA" id="ARBA00031088"/>
    </source>
</evidence>
<evidence type="ECO:0000256" key="5">
    <source>
        <dbReference type="ARBA" id="ARBA00022552"/>
    </source>
</evidence>
<feature type="binding site" evidence="13">
    <location>
        <position position="327"/>
    </location>
    <ligand>
        <name>S-adenosyl-L-methionine</name>
        <dbReference type="ChEBI" id="CHEBI:59789"/>
    </ligand>
</feature>
<dbReference type="InterPro" id="IPR029063">
    <property type="entry name" value="SAM-dependent_MTases_sf"/>
</dbReference>
<evidence type="ECO:0000256" key="3">
    <source>
        <dbReference type="ARBA" id="ARBA00012140"/>
    </source>
</evidence>
<dbReference type="InterPro" id="IPR023267">
    <property type="entry name" value="RCMT"/>
</dbReference>
<dbReference type="Pfam" id="PF01029">
    <property type="entry name" value="NusB"/>
    <property type="match status" value="1"/>
</dbReference>
<dbReference type="InterPro" id="IPR004573">
    <property type="entry name" value="rRNA_ssu_MeTfrase_B"/>
</dbReference>
<dbReference type="FunFam" id="3.40.50.150:FF:000022">
    <property type="entry name" value="Ribosomal RNA small subunit methyltransferase B"/>
    <property type="match status" value="1"/>
</dbReference>
<dbReference type="Gene3D" id="3.40.50.150">
    <property type="entry name" value="Vaccinia Virus protein VP39"/>
    <property type="match status" value="1"/>
</dbReference>
<keyword evidence="7 13" id="KW-0808">Transferase</keyword>
<evidence type="ECO:0000256" key="2">
    <source>
        <dbReference type="ARBA" id="ARBA00004496"/>
    </source>
</evidence>
<comment type="catalytic activity">
    <reaction evidence="12">
        <text>cytidine(967) in 16S rRNA + S-adenosyl-L-methionine = 5-methylcytidine(967) in 16S rRNA + S-adenosyl-L-homocysteine + H(+)</text>
        <dbReference type="Rhea" id="RHEA:42748"/>
        <dbReference type="Rhea" id="RHEA-COMP:10219"/>
        <dbReference type="Rhea" id="RHEA-COMP:10220"/>
        <dbReference type="ChEBI" id="CHEBI:15378"/>
        <dbReference type="ChEBI" id="CHEBI:57856"/>
        <dbReference type="ChEBI" id="CHEBI:59789"/>
        <dbReference type="ChEBI" id="CHEBI:74483"/>
        <dbReference type="ChEBI" id="CHEBI:82748"/>
        <dbReference type="EC" id="2.1.1.176"/>
    </reaction>
</comment>
<evidence type="ECO:0000313" key="15">
    <source>
        <dbReference type="EMBL" id="KIE47395.1"/>
    </source>
</evidence>
<evidence type="ECO:0000256" key="4">
    <source>
        <dbReference type="ARBA" id="ARBA00022490"/>
    </source>
</evidence>
<dbReference type="Pfam" id="PF01189">
    <property type="entry name" value="Methyltr_RsmB-F"/>
    <property type="match status" value="1"/>
</dbReference>
<dbReference type="AlphaFoldDB" id="A0A0C1UJE6"/>
<dbReference type="Gene3D" id="3.30.70.1170">
    <property type="entry name" value="Sun protein, domain 3"/>
    <property type="match status" value="1"/>
</dbReference>
<organism evidence="15 16">
    <name type="scientific">Clostridium argentinense CDC 2741</name>
    <dbReference type="NCBI Taxonomy" id="1418104"/>
    <lineage>
        <taxon>Bacteria</taxon>
        <taxon>Bacillati</taxon>
        <taxon>Bacillota</taxon>
        <taxon>Clostridia</taxon>
        <taxon>Eubacteriales</taxon>
        <taxon>Clostridiaceae</taxon>
        <taxon>Clostridium</taxon>
    </lineage>
</organism>
<gene>
    <name evidence="15" type="primary">sun</name>
    <name evidence="15" type="ORF">U732_3069</name>
</gene>
<keyword evidence="9 13" id="KW-0694">RNA-binding</keyword>